<reference evidence="5" key="1">
    <citation type="submission" date="2022-05" db="EMBL/GenBank/DDBJ databases">
        <authorList>
            <person name="Sun X."/>
        </authorList>
    </citation>
    <scope>NUCLEOTIDE SEQUENCE</scope>
    <source>
        <strain evidence="5">Ai-910</strain>
    </source>
</reference>
<keyword evidence="3" id="KW-0028">Amino-acid biosynthesis</keyword>
<dbReference type="SUPFAM" id="SSF53223">
    <property type="entry name" value="Aminoacid dehydrogenase-like, N-terminal domain"/>
    <property type="match status" value="1"/>
</dbReference>
<dbReference type="GO" id="GO:0004764">
    <property type="term" value="F:shikimate 3-dehydrogenase (NADP+) activity"/>
    <property type="evidence" value="ECO:0007669"/>
    <property type="project" value="InterPro"/>
</dbReference>
<dbReference type="SUPFAM" id="SSF51735">
    <property type="entry name" value="NAD(P)-binding Rossmann-fold domains"/>
    <property type="match status" value="1"/>
</dbReference>
<evidence type="ECO:0000259" key="4">
    <source>
        <dbReference type="Pfam" id="PF08501"/>
    </source>
</evidence>
<feature type="domain" description="Shikimate dehydrogenase substrate binding N-terminal" evidence="4">
    <location>
        <begin position="6"/>
        <end position="87"/>
    </location>
</feature>
<dbReference type="Pfam" id="PF08501">
    <property type="entry name" value="Shikimate_dh_N"/>
    <property type="match status" value="1"/>
</dbReference>
<dbReference type="RefSeq" id="WP_250721952.1">
    <property type="nucleotide sequence ID" value="NZ_CP098400.1"/>
</dbReference>
<dbReference type="PANTHER" id="PTHR21089">
    <property type="entry name" value="SHIKIMATE DEHYDROGENASE"/>
    <property type="match status" value="1"/>
</dbReference>
<dbReference type="InterPro" id="IPR036291">
    <property type="entry name" value="NAD(P)-bd_dom_sf"/>
</dbReference>
<dbReference type="GO" id="GO:0009073">
    <property type="term" value="P:aromatic amino acid family biosynthetic process"/>
    <property type="evidence" value="ECO:0007669"/>
    <property type="project" value="UniProtKB-KW"/>
</dbReference>
<keyword evidence="3" id="KW-0057">Aromatic amino acid biosynthesis</keyword>
<dbReference type="PANTHER" id="PTHR21089:SF1">
    <property type="entry name" value="BIFUNCTIONAL 3-DEHYDROQUINATE DEHYDRATASE_SHIKIMATE DEHYDROGENASE, CHLOROPLASTIC"/>
    <property type="match status" value="1"/>
</dbReference>
<dbReference type="KEGG" id="alkq:M9189_06890"/>
<keyword evidence="6" id="KW-1185">Reference proteome</keyword>
<dbReference type="Proteomes" id="UP001056426">
    <property type="component" value="Chromosome"/>
</dbReference>
<reference evidence="5" key="2">
    <citation type="submission" date="2022-06" db="EMBL/GenBank/DDBJ databases">
        <title>Xiashengella guii gen. nov. sp. nov., a bacterium isolated form anaerobic digestion tank.</title>
        <authorList>
            <person name="Huang H."/>
        </authorList>
    </citation>
    <scope>NUCLEOTIDE SEQUENCE</scope>
    <source>
        <strain evidence="5">Ai-910</strain>
    </source>
</reference>
<accession>A0A9J6ZL56</accession>
<dbReference type="GO" id="GO:0009423">
    <property type="term" value="P:chorismate biosynthetic process"/>
    <property type="evidence" value="ECO:0007669"/>
    <property type="project" value="TreeGrafter"/>
</dbReference>
<keyword evidence="2" id="KW-0560">Oxidoreductase</keyword>
<evidence type="ECO:0000256" key="2">
    <source>
        <dbReference type="ARBA" id="ARBA00023002"/>
    </source>
</evidence>
<dbReference type="Gene3D" id="3.40.50.720">
    <property type="entry name" value="NAD(P)-binding Rossmann-like Domain"/>
    <property type="match status" value="1"/>
</dbReference>
<dbReference type="InterPro" id="IPR022893">
    <property type="entry name" value="Shikimate_DH_fam"/>
</dbReference>
<proteinExistence type="predicted"/>
<dbReference type="InterPro" id="IPR013708">
    <property type="entry name" value="Shikimate_DH-bd_N"/>
</dbReference>
<dbReference type="GO" id="GO:0019632">
    <property type="term" value="P:shikimate metabolic process"/>
    <property type="evidence" value="ECO:0007669"/>
    <property type="project" value="TreeGrafter"/>
</dbReference>
<dbReference type="AlphaFoldDB" id="A0A9J6ZL56"/>
<protein>
    <submittedName>
        <fullName evidence="5">Shikimate dehydrogenase</fullName>
    </submittedName>
</protein>
<dbReference type="InterPro" id="IPR046346">
    <property type="entry name" value="Aminoacid_DH-like_N_sf"/>
</dbReference>
<evidence type="ECO:0000313" key="6">
    <source>
        <dbReference type="Proteomes" id="UP001056426"/>
    </source>
</evidence>
<gene>
    <name evidence="5" type="ORF">M9189_06890</name>
</gene>
<name>A0A9J6ZL56_9BACT</name>
<organism evidence="5 6">
    <name type="scientific">Xiashengella succiniciproducens</name>
    <dbReference type="NCBI Taxonomy" id="2949635"/>
    <lineage>
        <taxon>Bacteria</taxon>
        <taxon>Pseudomonadati</taxon>
        <taxon>Bacteroidota</taxon>
        <taxon>Bacteroidia</taxon>
        <taxon>Marinilabiliales</taxon>
        <taxon>Marinilabiliaceae</taxon>
        <taxon>Xiashengella</taxon>
    </lineage>
</organism>
<dbReference type="CDD" id="cd01065">
    <property type="entry name" value="NAD_bind_Shikimate_DH"/>
    <property type="match status" value="1"/>
</dbReference>
<dbReference type="EMBL" id="CP098400">
    <property type="protein sequence ID" value="URW78588.1"/>
    <property type="molecule type" value="Genomic_DNA"/>
</dbReference>
<evidence type="ECO:0000256" key="3">
    <source>
        <dbReference type="ARBA" id="ARBA00023141"/>
    </source>
</evidence>
<comment type="pathway">
    <text evidence="1">Metabolic intermediate biosynthesis; chorismate biosynthesis; chorismate from D-erythrose 4-phosphate and phosphoenolpyruvate: step 4/7.</text>
</comment>
<sequence length="247" mass="27671">MRTFGIIGYPLKQTFSPTYFGEKFSKEGIDARYLTYPLSSITEFKGLLEQHPYIAGLNVTIPYKEQVIPYLDELDSEAAKIGAVNVIKFTMEGDKLHLKGYNSDVKGFLDSLKPMMKSWHTKALILGTGGASKAVAHALAREGILYRFVSRNPKSSAEVSYADLNPEIISEYKLIINTTPLGMYPNSDSAPDIPYEGIGEKHLAYDVVYNPDTTLFLKKAQENGAQIKNGLDMLYLQAEEAWRIWNL</sequence>
<evidence type="ECO:0000313" key="5">
    <source>
        <dbReference type="EMBL" id="URW78588.1"/>
    </source>
</evidence>
<dbReference type="GO" id="GO:0005829">
    <property type="term" value="C:cytosol"/>
    <property type="evidence" value="ECO:0007669"/>
    <property type="project" value="TreeGrafter"/>
</dbReference>
<dbReference type="GO" id="GO:0050661">
    <property type="term" value="F:NADP binding"/>
    <property type="evidence" value="ECO:0007669"/>
    <property type="project" value="TreeGrafter"/>
</dbReference>
<dbReference type="Gene3D" id="3.40.50.10860">
    <property type="entry name" value="Leucine Dehydrogenase, chain A, domain 1"/>
    <property type="match status" value="1"/>
</dbReference>
<evidence type="ECO:0000256" key="1">
    <source>
        <dbReference type="ARBA" id="ARBA00004871"/>
    </source>
</evidence>